<keyword evidence="5" id="KW-0999">Mitochondrion inner membrane</keyword>
<dbReference type="GO" id="GO:0005743">
    <property type="term" value="C:mitochondrial inner membrane"/>
    <property type="evidence" value="ECO:0007669"/>
    <property type="project" value="UniProtKB-SubCell"/>
</dbReference>
<protein>
    <recommendedName>
        <fullName evidence="3">Transmembrane protein 186</fullName>
    </recommendedName>
</protein>
<evidence type="ECO:0000256" key="8">
    <source>
        <dbReference type="ARBA" id="ARBA00023136"/>
    </source>
</evidence>
<evidence type="ECO:0000256" key="6">
    <source>
        <dbReference type="ARBA" id="ARBA00022989"/>
    </source>
</evidence>
<keyword evidence="6 9" id="KW-1133">Transmembrane helix</keyword>
<proteinExistence type="inferred from homology"/>
<evidence type="ECO:0000256" key="9">
    <source>
        <dbReference type="SAM" id="Phobius"/>
    </source>
</evidence>
<evidence type="ECO:0000256" key="5">
    <source>
        <dbReference type="ARBA" id="ARBA00022792"/>
    </source>
</evidence>
<evidence type="ECO:0000256" key="2">
    <source>
        <dbReference type="ARBA" id="ARBA00007020"/>
    </source>
</evidence>
<keyword evidence="4 9" id="KW-0812">Transmembrane</keyword>
<keyword evidence="8 9" id="KW-0472">Membrane</keyword>
<dbReference type="OrthoDB" id="6147888at2759"/>
<dbReference type="InterPro" id="IPR026571">
    <property type="entry name" value="Tmem186"/>
</dbReference>
<evidence type="ECO:0000256" key="1">
    <source>
        <dbReference type="ARBA" id="ARBA00004448"/>
    </source>
</evidence>
<dbReference type="PANTHER" id="PTHR13603:SF1">
    <property type="entry name" value="TRANSMEMBRANE PROTEIN 186"/>
    <property type="match status" value="1"/>
</dbReference>
<name>A0A6I9WN22_9HYME</name>
<comment type="similarity">
    <text evidence="2">Belongs to the TMEM186 family.</text>
</comment>
<sequence>MYPRLLLNLCERSLYRASNCIRLDVKRLSNAANKDEKNLPEVNSTKFPDYKVIYIFPSIKQVCALNVVKNRFTVLSGVAAPVLIGLKYTNILSFETSISLLLAGILMVIWLHTLGIFCNRLIGYIYFKADEQKVILSYTDYWGKRIDLMVPVNEITPLSENPRSITDPLYRKVTISSQKKKLKINTKIGQITDINNFTYVLGMV</sequence>
<comment type="subcellular location">
    <subcellularLocation>
        <location evidence="1">Mitochondrion inner membrane</location>
        <topology evidence="1">Multi-pass membrane protein</topology>
    </subcellularLocation>
</comment>
<keyword evidence="10" id="KW-1185">Reference proteome</keyword>
<dbReference type="KEGG" id="pbar:105430970"/>
<evidence type="ECO:0000313" key="10">
    <source>
        <dbReference type="Proteomes" id="UP000504615"/>
    </source>
</evidence>
<gene>
    <name evidence="11" type="primary">LOC105430970</name>
</gene>
<evidence type="ECO:0000256" key="4">
    <source>
        <dbReference type="ARBA" id="ARBA00022692"/>
    </source>
</evidence>
<organism evidence="10 11">
    <name type="scientific">Pogonomyrmex barbatus</name>
    <name type="common">red harvester ant</name>
    <dbReference type="NCBI Taxonomy" id="144034"/>
    <lineage>
        <taxon>Eukaryota</taxon>
        <taxon>Metazoa</taxon>
        <taxon>Ecdysozoa</taxon>
        <taxon>Arthropoda</taxon>
        <taxon>Hexapoda</taxon>
        <taxon>Insecta</taxon>
        <taxon>Pterygota</taxon>
        <taxon>Neoptera</taxon>
        <taxon>Endopterygota</taxon>
        <taxon>Hymenoptera</taxon>
        <taxon>Apocrita</taxon>
        <taxon>Aculeata</taxon>
        <taxon>Formicoidea</taxon>
        <taxon>Formicidae</taxon>
        <taxon>Myrmicinae</taxon>
        <taxon>Pogonomyrmex</taxon>
    </lineage>
</organism>
<feature type="transmembrane region" description="Helical" evidence="9">
    <location>
        <begin position="98"/>
        <end position="118"/>
    </location>
</feature>
<dbReference type="RefSeq" id="XP_011643139.1">
    <property type="nucleotide sequence ID" value="XM_011644837.2"/>
</dbReference>
<accession>A0A6I9WN22</accession>
<evidence type="ECO:0000256" key="3">
    <source>
        <dbReference type="ARBA" id="ARBA00014604"/>
    </source>
</evidence>
<dbReference type="Proteomes" id="UP000504615">
    <property type="component" value="Unplaced"/>
</dbReference>
<evidence type="ECO:0000256" key="7">
    <source>
        <dbReference type="ARBA" id="ARBA00023128"/>
    </source>
</evidence>
<reference evidence="11" key="1">
    <citation type="submission" date="2025-08" db="UniProtKB">
        <authorList>
            <consortium name="RefSeq"/>
        </authorList>
    </citation>
    <scope>IDENTIFICATION</scope>
</reference>
<dbReference type="GeneID" id="105430970"/>
<dbReference type="AlphaFoldDB" id="A0A6I9WN22"/>
<keyword evidence="7" id="KW-0496">Mitochondrion</keyword>
<dbReference type="PANTHER" id="PTHR13603">
    <property type="entry name" value="TRANSMEMBRANE PROTEIN 186"/>
    <property type="match status" value="1"/>
</dbReference>
<evidence type="ECO:0000313" key="11">
    <source>
        <dbReference type="RefSeq" id="XP_011643139.1"/>
    </source>
</evidence>